<evidence type="ECO:0000313" key="2">
    <source>
        <dbReference type="Proteomes" id="UP001060085"/>
    </source>
</evidence>
<evidence type="ECO:0000313" key="1">
    <source>
        <dbReference type="EMBL" id="KAI5671610.1"/>
    </source>
</evidence>
<keyword evidence="2" id="KW-1185">Reference proteome</keyword>
<comment type="caution">
    <text evidence="1">The sequence shown here is derived from an EMBL/GenBank/DDBJ whole genome shotgun (WGS) entry which is preliminary data.</text>
</comment>
<sequence length="563" mass="63518">MAANCPDMIQYMLVGTAIFSYMNIVEMQLDIGSFLCNACGSPGNSFSYCCALCEVDLHLNCAFLPKILNHKSHQHDLIISYKMPDQKGSSEFCKICVKKLGQINWSYVCSKDKCDFWVHTFCATTEVKPGLYQGCDPDSEVPETTRTSSAAAQGACEENPNQPEKVVAELIQRQAEMQMAEQFAQMMASFNLKSFGLRFVVIYYEIMDHLLKHFSHEHVLERTRSSRPNNGYNSICFGCKIEILPGRCYCYKCKTCSFFLHQVCFDMPQQVQHPVDPKHKLILLSRPEKIIECKACQQNITSGLCYNCPICGNFYHTLCLAAPLSVKLPIHGHKLELEFSPPYDFQCDLCNRPSYHGWLYRCGLCEFDAHISCSLMERQAKLQMIPETGRIDIDRKDNELMELLSIGMKEKFQDNEAMIPTSEDDHTAAAATPSYQFSDACFSIDFAKSFLKDDHHHHQGRELAADFDQKFPIGGYVVFPKGLMSTNPTFDLSAETPLPPTLDLHSKSLKKAQEDIIISTGIGSHVWGEIVQENLRTSNAATAAKQTKKSNSVSIVSSFRFKN</sequence>
<dbReference type="Proteomes" id="UP001060085">
    <property type="component" value="Linkage Group LG03"/>
</dbReference>
<protein>
    <submittedName>
        <fullName evidence="1">Uncharacterized protein</fullName>
    </submittedName>
</protein>
<gene>
    <name evidence="1" type="ORF">M9H77_11974</name>
</gene>
<organism evidence="1 2">
    <name type="scientific">Catharanthus roseus</name>
    <name type="common">Madagascar periwinkle</name>
    <name type="synonym">Vinca rosea</name>
    <dbReference type="NCBI Taxonomy" id="4058"/>
    <lineage>
        <taxon>Eukaryota</taxon>
        <taxon>Viridiplantae</taxon>
        <taxon>Streptophyta</taxon>
        <taxon>Embryophyta</taxon>
        <taxon>Tracheophyta</taxon>
        <taxon>Spermatophyta</taxon>
        <taxon>Magnoliopsida</taxon>
        <taxon>eudicotyledons</taxon>
        <taxon>Gunneridae</taxon>
        <taxon>Pentapetalae</taxon>
        <taxon>asterids</taxon>
        <taxon>lamiids</taxon>
        <taxon>Gentianales</taxon>
        <taxon>Apocynaceae</taxon>
        <taxon>Rauvolfioideae</taxon>
        <taxon>Vinceae</taxon>
        <taxon>Catharanthinae</taxon>
        <taxon>Catharanthus</taxon>
    </lineage>
</organism>
<dbReference type="EMBL" id="CM044703">
    <property type="protein sequence ID" value="KAI5671610.1"/>
    <property type="molecule type" value="Genomic_DNA"/>
</dbReference>
<proteinExistence type="predicted"/>
<name>A0ACC0BG64_CATRO</name>
<accession>A0ACC0BG64</accession>
<reference evidence="2" key="1">
    <citation type="journal article" date="2023" name="Nat. Plants">
        <title>Single-cell RNA sequencing provides a high-resolution roadmap for understanding the multicellular compartmentation of specialized metabolism.</title>
        <authorList>
            <person name="Sun S."/>
            <person name="Shen X."/>
            <person name="Li Y."/>
            <person name="Li Y."/>
            <person name="Wang S."/>
            <person name="Li R."/>
            <person name="Zhang H."/>
            <person name="Shen G."/>
            <person name="Guo B."/>
            <person name="Wei J."/>
            <person name="Xu J."/>
            <person name="St-Pierre B."/>
            <person name="Chen S."/>
            <person name="Sun C."/>
        </authorList>
    </citation>
    <scope>NUCLEOTIDE SEQUENCE [LARGE SCALE GENOMIC DNA]</scope>
</reference>